<evidence type="ECO:0000313" key="2">
    <source>
        <dbReference type="Proteomes" id="UP001164250"/>
    </source>
</evidence>
<evidence type="ECO:0000313" key="1">
    <source>
        <dbReference type="EMBL" id="KAJ0098594.1"/>
    </source>
</evidence>
<gene>
    <name evidence="1" type="ORF">Patl1_19948</name>
</gene>
<dbReference type="EMBL" id="CM047900">
    <property type="protein sequence ID" value="KAJ0098594.1"/>
    <property type="molecule type" value="Genomic_DNA"/>
</dbReference>
<name>A0ACC1BHW1_9ROSI</name>
<proteinExistence type="predicted"/>
<keyword evidence="2" id="KW-1185">Reference proteome</keyword>
<reference evidence="2" key="1">
    <citation type="journal article" date="2023" name="G3 (Bethesda)">
        <title>Genome assembly and association tests identify interacting loci associated with vigor, precocity, and sex in interspecific pistachio rootstocks.</title>
        <authorList>
            <person name="Palmer W."/>
            <person name="Jacygrad E."/>
            <person name="Sagayaradj S."/>
            <person name="Cavanaugh K."/>
            <person name="Han R."/>
            <person name="Bertier L."/>
            <person name="Beede B."/>
            <person name="Kafkas S."/>
            <person name="Golino D."/>
            <person name="Preece J."/>
            <person name="Michelmore R."/>
        </authorList>
    </citation>
    <scope>NUCLEOTIDE SEQUENCE [LARGE SCALE GENOMIC DNA]</scope>
</reference>
<organism evidence="1 2">
    <name type="scientific">Pistacia atlantica</name>
    <dbReference type="NCBI Taxonomy" id="434234"/>
    <lineage>
        <taxon>Eukaryota</taxon>
        <taxon>Viridiplantae</taxon>
        <taxon>Streptophyta</taxon>
        <taxon>Embryophyta</taxon>
        <taxon>Tracheophyta</taxon>
        <taxon>Spermatophyta</taxon>
        <taxon>Magnoliopsida</taxon>
        <taxon>eudicotyledons</taxon>
        <taxon>Gunneridae</taxon>
        <taxon>Pentapetalae</taxon>
        <taxon>rosids</taxon>
        <taxon>malvids</taxon>
        <taxon>Sapindales</taxon>
        <taxon>Anacardiaceae</taxon>
        <taxon>Pistacia</taxon>
    </lineage>
</organism>
<comment type="caution">
    <text evidence="1">The sequence shown here is derived from an EMBL/GenBank/DDBJ whole genome shotgun (WGS) entry which is preliminary data.</text>
</comment>
<accession>A0ACC1BHW1</accession>
<protein>
    <submittedName>
        <fullName evidence="1">Uncharacterized protein</fullName>
    </submittedName>
</protein>
<dbReference type="Proteomes" id="UP001164250">
    <property type="component" value="Chromosome 4"/>
</dbReference>
<sequence>MSILWEKTETWWWIVRKTGDSKPFFFAFDTICGVVPDVIGYCVMQLTNSRNPQLEAQLRQTARFPFSCLELEKIQRERKALALEVQIERHREISIRGSDSNVNSIYGCMSRQASTSGTVSGSGSCNEDQRKKRKKGNGIKNKYSFIPDNFKTLQEVIATLREEGLESSNLILGIDFTKSNEWNGPTSYAPVIEAAIDIVEKSGRQYHVLAIVADSQVTRSVGTCARELTPKEQKTIQSIVSARSYPLSIILVRVGDGSWVDMKKFDDKIPAREFDNFHPEEKEATFALAALMKIPFQHRATIEFSLLMRTIGREPKIVPRPPPVPYSCVPPEHVVGVIAQACPICLTSTKDLAFSCGHMNSDLQRPWVKSNKLSHMPPEDHRPPEGVYLMADPSNTSTACIIRVRFERKQRAFRF</sequence>